<evidence type="ECO:0000259" key="2">
    <source>
        <dbReference type="PROSITE" id="PS50157"/>
    </source>
</evidence>
<keyword evidence="1" id="KW-0862">Zinc</keyword>
<dbReference type="EMBL" id="JARJCW010000009">
    <property type="protein sequence ID" value="KAJ7220874.1"/>
    <property type="molecule type" value="Genomic_DNA"/>
</dbReference>
<dbReference type="InterPro" id="IPR013087">
    <property type="entry name" value="Znf_C2H2_type"/>
</dbReference>
<dbReference type="AlphaFoldDB" id="A0AAD6YGZ6"/>
<dbReference type="GO" id="GO:0008270">
    <property type="term" value="F:zinc ion binding"/>
    <property type="evidence" value="ECO:0007669"/>
    <property type="project" value="UniProtKB-KW"/>
</dbReference>
<comment type="caution">
    <text evidence="3">The sequence shown here is derived from an EMBL/GenBank/DDBJ whole genome shotgun (WGS) entry which is preliminary data.</text>
</comment>
<protein>
    <recommendedName>
        <fullName evidence="2">C2H2-type domain-containing protein</fullName>
    </recommendedName>
</protein>
<sequence>CEWANCGKEFTLVEIRSHLRETHNVDTECAHCQWAGCTLTTAIAPGSMVKHLRSKMHLNTKLTCATCKKDFARSDALTRHLRGSL</sequence>
<gene>
    <name evidence="3" type="ORF">GGX14DRAFT_354392</name>
</gene>
<dbReference type="PROSITE" id="PS50157">
    <property type="entry name" value="ZINC_FINGER_C2H2_2"/>
    <property type="match status" value="1"/>
</dbReference>
<dbReference type="Gene3D" id="3.30.160.60">
    <property type="entry name" value="Classic Zinc Finger"/>
    <property type="match status" value="1"/>
</dbReference>
<organism evidence="3 4">
    <name type="scientific">Mycena pura</name>
    <dbReference type="NCBI Taxonomy" id="153505"/>
    <lineage>
        <taxon>Eukaryota</taxon>
        <taxon>Fungi</taxon>
        <taxon>Dikarya</taxon>
        <taxon>Basidiomycota</taxon>
        <taxon>Agaricomycotina</taxon>
        <taxon>Agaricomycetes</taxon>
        <taxon>Agaricomycetidae</taxon>
        <taxon>Agaricales</taxon>
        <taxon>Marasmiineae</taxon>
        <taxon>Mycenaceae</taxon>
        <taxon>Mycena</taxon>
    </lineage>
</organism>
<evidence type="ECO:0000256" key="1">
    <source>
        <dbReference type="PROSITE-ProRule" id="PRU00042"/>
    </source>
</evidence>
<keyword evidence="1" id="KW-0479">Metal-binding</keyword>
<accession>A0AAD6YGZ6</accession>
<dbReference type="Pfam" id="PF00096">
    <property type="entry name" value="zf-C2H2"/>
    <property type="match status" value="1"/>
</dbReference>
<feature type="domain" description="C2H2-type" evidence="2">
    <location>
        <begin position="62"/>
        <end position="85"/>
    </location>
</feature>
<feature type="non-terminal residue" evidence="3">
    <location>
        <position position="1"/>
    </location>
</feature>
<evidence type="ECO:0000313" key="3">
    <source>
        <dbReference type="EMBL" id="KAJ7220874.1"/>
    </source>
</evidence>
<proteinExistence type="predicted"/>
<keyword evidence="4" id="KW-1185">Reference proteome</keyword>
<dbReference type="SUPFAM" id="SSF57667">
    <property type="entry name" value="beta-beta-alpha zinc fingers"/>
    <property type="match status" value="1"/>
</dbReference>
<evidence type="ECO:0000313" key="4">
    <source>
        <dbReference type="Proteomes" id="UP001219525"/>
    </source>
</evidence>
<dbReference type="Proteomes" id="UP001219525">
    <property type="component" value="Unassembled WGS sequence"/>
</dbReference>
<dbReference type="InterPro" id="IPR036236">
    <property type="entry name" value="Znf_C2H2_sf"/>
</dbReference>
<reference evidence="3" key="1">
    <citation type="submission" date="2023-03" db="EMBL/GenBank/DDBJ databases">
        <title>Massive genome expansion in bonnet fungi (Mycena s.s.) driven by repeated elements and novel gene families across ecological guilds.</title>
        <authorList>
            <consortium name="Lawrence Berkeley National Laboratory"/>
            <person name="Harder C.B."/>
            <person name="Miyauchi S."/>
            <person name="Viragh M."/>
            <person name="Kuo A."/>
            <person name="Thoen E."/>
            <person name="Andreopoulos B."/>
            <person name="Lu D."/>
            <person name="Skrede I."/>
            <person name="Drula E."/>
            <person name="Henrissat B."/>
            <person name="Morin E."/>
            <person name="Kohler A."/>
            <person name="Barry K."/>
            <person name="LaButti K."/>
            <person name="Morin E."/>
            <person name="Salamov A."/>
            <person name="Lipzen A."/>
            <person name="Mereny Z."/>
            <person name="Hegedus B."/>
            <person name="Baldrian P."/>
            <person name="Stursova M."/>
            <person name="Weitz H."/>
            <person name="Taylor A."/>
            <person name="Grigoriev I.V."/>
            <person name="Nagy L.G."/>
            <person name="Martin F."/>
            <person name="Kauserud H."/>
        </authorList>
    </citation>
    <scope>NUCLEOTIDE SEQUENCE</scope>
    <source>
        <strain evidence="3">9144</strain>
    </source>
</reference>
<keyword evidence="1" id="KW-0863">Zinc-finger</keyword>
<name>A0AAD6YGZ6_9AGAR</name>